<proteinExistence type="predicted"/>
<dbReference type="GeneID" id="4851735"/>
<comment type="caution">
    <text evidence="9">The sequence shown here is derived from an EMBL/GenBank/DDBJ whole genome shotgun (WGS) entry which is preliminary data.</text>
</comment>
<sequence>MFFFSLGLIHDTAKATSGSGNSASAVATKSFTAPNSKTFGLLATKNLLGLKVNVFKFLNNLIFKGTTNLDANGLFPPLFKSTIVNLSNQKNQCRLPVNCAADDLELSLGGANDQIEFFNNIILNGVGGVSDFNSSSALSNTPNSGNFGNGSNNFYGTGLDSNELPEFDDFYEAHSHHNTHTLGGHSSQFGKFKNEGDELFAGKSMNFTVPLPQSFHHHQIAHNHQEFIEVNKANITLIPNASLSLSKSYSNSNNGSYHNSGDDYLKSMNVVGLSNDSPYFNDFMHNEGRQSQAQDDYFSSSVSSSESYISPLDDEFFKKFNSVENTDQLRMNSTTSSFSNVDVLFDDEDDVFAAVDDSANRKRKIESISSGSSVASVVSAYNMDEEQFLNNTSSSLQALYTQAQSKNLYKIPPKKYRKSFSKEKVASRQEKKSKLTSTLTTTTNPSQTNEPVGYDTRNNSVVSLTSTISERRKSVRSAADPSLPHECPHCDAAFKVKGYLTRHLKKHSPAKAFVCPFFQEPCDGNSGTKCHPTGGFSRRDTFKTHLKALHFIYPPGTKSNERSSISGRCAGCFMYFENNFVWLARHIESGECKGTVQRKLQAHKEQVVTKEVEVVKVKSEYEDTDLLKEDFDESSHFVKKELLD</sequence>
<dbReference type="eggNOG" id="ENOG502S4NK">
    <property type="taxonomic scope" value="Eukaryota"/>
</dbReference>
<feature type="domain" description="C2H2-type" evidence="8">
    <location>
        <begin position="485"/>
        <end position="512"/>
    </location>
</feature>
<evidence type="ECO:0000313" key="9">
    <source>
        <dbReference type="EMBL" id="EAZ62825.2"/>
    </source>
</evidence>
<evidence type="ECO:0000256" key="2">
    <source>
        <dbReference type="ARBA" id="ARBA00022723"/>
    </source>
</evidence>
<evidence type="ECO:0000256" key="7">
    <source>
        <dbReference type="SAM" id="MobiDB-lite"/>
    </source>
</evidence>
<dbReference type="PROSITE" id="PS50157">
    <property type="entry name" value="ZINC_FINGER_C2H2_2"/>
    <property type="match status" value="1"/>
</dbReference>
<dbReference type="KEGG" id="pic:PICST_66620"/>
<dbReference type="PROSITE" id="PS00028">
    <property type="entry name" value="ZINC_FINGER_C2H2_1"/>
    <property type="match status" value="1"/>
</dbReference>
<dbReference type="InterPro" id="IPR051643">
    <property type="entry name" value="Transcr_Reg_ZincFinger"/>
</dbReference>
<dbReference type="HOGENOM" id="CLU_036916_0_0_1"/>
<name>A3GHI6_PICST</name>
<gene>
    <name evidence="9" type="primary">STP3</name>
    <name evidence="9" type="ORF">PICST_66620</name>
</gene>
<accession>A3GHI6</accession>
<dbReference type="GO" id="GO:0008270">
    <property type="term" value="F:zinc ion binding"/>
    <property type="evidence" value="ECO:0007669"/>
    <property type="project" value="UniProtKB-KW"/>
</dbReference>
<organism evidence="9 10">
    <name type="scientific">Scheffersomyces stipitis (strain ATCC 58785 / CBS 6054 / NBRC 10063 / NRRL Y-11545)</name>
    <name type="common">Yeast</name>
    <name type="synonym">Pichia stipitis</name>
    <dbReference type="NCBI Taxonomy" id="322104"/>
    <lineage>
        <taxon>Eukaryota</taxon>
        <taxon>Fungi</taxon>
        <taxon>Dikarya</taxon>
        <taxon>Ascomycota</taxon>
        <taxon>Saccharomycotina</taxon>
        <taxon>Pichiomycetes</taxon>
        <taxon>Debaryomycetaceae</taxon>
        <taxon>Scheffersomyces</taxon>
    </lineage>
</organism>
<evidence type="ECO:0000256" key="6">
    <source>
        <dbReference type="PROSITE-ProRule" id="PRU00042"/>
    </source>
</evidence>
<evidence type="ECO:0000313" key="10">
    <source>
        <dbReference type="Proteomes" id="UP000002258"/>
    </source>
</evidence>
<dbReference type="GO" id="GO:0000978">
    <property type="term" value="F:RNA polymerase II cis-regulatory region sequence-specific DNA binding"/>
    <property type="evidence" value="ECO:0007669"/>
    <property type="project" value="TreeGrafter"/>
</dbReference>
<evidence type="ECO:0000256" key="5">
    <source>
        <dbReference type="ARBA" id="ARBA00023242"/>
    </source>
</evidence>
<dbReference type="InterPro" id="IPR013087">
    <property type="entry name" value="Znf_C2H2_type"/>
</dbReference>
<dbReference type="SUPFAM" id="SSF57667">
    <property type="entry name" value="beta-beta-alpha zinc fingers"/>
    <property type="match status" value="1"/>
</dbReference>
<evidence type="ECO:0000256" key="1">
    <source>
        <dbReference type="ARBA" id="ARBA00004123"/>
    </source>
</evidence>
<keyword evidence="2" id="KW-0479">Metal-binding</keyword>
<dbReference type="RefSeq" id="XP_001386848.2">
    <property type="nucleotide sequence ID" value="XM_001386811.1"/>
</dbReference>
<feature type="compositionally biased region" description="Low complexity" evidence="7">
    <location>
        <begin position="435"/>
        <end position="451"/>
    </location>
</feature>
<dbReference type="InParanoid" id="A3GHI6"/>
<evidence type="ECO:0000256" key="4">
    <source>
        <dbReference type="ARBA" id="ARBA00022833"/>
    </source>
</evidence>
<comment type="subcellular location">
    <subcellularLocation>
        <location evidence="1">Nucleus</location>
    </subcellularLocation>
</comment>
<dbReference type="EMBL" id="AAVQ01000002">
    <property type="protein sequence ID" value="EAZ62825.2"/>
    <property type="molecule type" value="Genomic_DNA"/>
</dbReference>
<keyword evidence="4" id="KW-0862">Zinc</keyword>
<dbReference type="GO" id="GO:0000981">
    <property type="term" value="F:DNA-binding transcription factor activity, RNA polymerase II-specific"/>
    <property type="evidence" value="ECO:0007669"/>
    <property type="project" value="TreeGrafter"/>
</dbReference>
<evidence type="ECO:0000256" key="3">
    <source>
        <dbReference type="ARBA" id="ARBA00022771"/>
    </source>
</evidence>
<dbReference type="PANTHER" id="PTHR24396:SF19">
    <property type="entry name" value="FI01119P"/>
    <property type="match status" value="1"/>
</dbReference>
<dbReference type="InterPro" id="IPR036236">
    <property type="entry name" value="Znf_C2H2_sf"/>
</dbReference>
<keyword evidence="3 6" id="KW-0863">Zinc-finger</keyword>
<feature type="compositionally biased region" description="Basic and acidic residues" evidence="7">
    <location>
        <begin position="420"/>
        <end position="433"/>
    </location>
</feature>
<dbReference type="OrthoDB" id="9439903at2759"/>
<evidence type="ECO:0000259" key="8">
    <source>
        <dbReference type="PROSITE" id="PS50157"/>
    </source>
</evidence>
<dbReference type="AlphaFoldDB" id="A3GHI6"/>
<dbReference type="Proteomes" id="UP000002258">
    <property type="component" value="Chromosome 1"/>
</dbReference>
<dbReference type="SMART" id="SM00355">
    <property type="entry name" value="ZnF_C2H2"/>
    <property type="match status" value="1"/>
</dbReference>
<reference evidence="9 10" key="1">
    <citation type="journal article" date="2007" name="Nat. Biotechnol.">
        <title>Genome sequence of the lignocellulose-bioconverting and xylose-fermenting yeast Pichia stipitis.</title>
        <authorList>
            <person name="Jeffries T.W."/>
            <person name="Grigoriev I.V."/>
            <person name="Grimwood J."/>
            <person name="Laplaza J.M."/>
            <person name="Aerts A."/>
            <person name="Salamov A."/>
            <person name="Schmutz J."/>
            <person name="Lindquist E."/>
            <person name="Dehal P."/>
            <person name="Shapiro H."/>
            <person name="Jin Y.S."/>
            <person name="Passoth V."/>
            <person name="Richardson P.M."/>
        </authorList>
    </citation>
    <scope>NUCLEOTIDE SEQUENCE [LARGE SCALE GENOMIC DNA]</scope>
    <source>
        <strain evidence="10">ATCC 58785 / CBS 6054 / NBRC 10063 / NRRL Y-11545</strain>
    </source>
</reference>
<dbReference type="STRING" id="322104.A3GHI6"/>
<keyword evidence="5" id="KW-0539">Nucleus</keyword>
<dbReference type="PANTHER" id="PTHR24396">
    <property type="entry name" value="ZINC FINGER PROTEIN"/>
    <property type="match status" value="1"/>
</dbReference>
<feature type="region of interest" description="Disordered" evidence="7">
    <location>
        <begin position="419"/>
        <end position="457"/>
    </location>
</feature>
<dbReference type="Gene3D" id="3.30.160.60">
    <property type="entry name" value="Classic Zinc Finger"/>
    <property type="match status" value="1"/>
</dbReference>
<dbReference type="GO" id="GO:0005634">
    <property type="term" value="C:nucleus"/>
    <property type="evidence" value="ECO:0007669"/>
    <property type="project" value="UniProtKB-SubCell"/>
</dbReference>
<keyword evidence="10" id="KW-1185">Reference proteome</keyword>
<protein>
    <submittedName>
        <fullName evidence="9">Zinc finger protein involved in pre-tRNA splicing</fullName>
    </submittedName>
</protein>